<reference evidence="1" key="2">
    <citation type="submission" date="2020-11" db="EMBL/GenBank/DDBJ databases">
        <authorList>
            <person name="McCartney M.A."/>
            <person name="Auch B."/>
            <person name="Kono T."/>
            <person name="Mallez S."/>
            <person name="Becker A."/>
            <person name="Gohl D.M."/>
            <person name="Silverstein K.A.T."/>
            <person name="Koren S."/>
            <person name="Bechman K.B."/>
            <person name="Herman A."/>
            <person name="Abrahante J.E."/>
            <person name="Garbe J."/>
        </authorList>
    </citation>
    <scope>NUCLEOTIDE SEQUENCE</scope>
    <source>
        <strain evidence="1">Duluth1</strain>
        <tissue evidence="1">Whole animal</tissue>
    </source>
</reference>
<comment type="caution">
    <text evidence="1">The sequence shown here is derived from an EMBL/GenBank/DDBJ whole genome shotgun (WGS) entry which is preliminary data.</text>
</comment>
<reference evidence="1" key="1">
    <citation type="journal article" date="2019" name="bioRxiv">
        <title>The Genome of the Zebra Mussel, Dreissena polymorpha: A Resource for Invasive Species Research.</title>
        <authorList>
            <person name="McCartney M.A."/>
            <person name="Auch B."/>
            <person name="Kono T."/>
            <person name="Mallez S."/>
            <person name="Zhang Y."/>
            <person name="Obille A."/>
            <person name="Becker A."/>
            <person name="Abrahante J.E."/>
            <person name="Garbe J."/>
            <person name="Badalamenti J.P."/>
            <person name="Herman A."/>
            <person name="Mangelson H."/>
            <person name="Liachko I."/>
            <person name="Sullivan S."/>
            <person name="Sone E.D."/>
            <person name="Koren S."/>
            <person name="Silverstein K.A.T."/>
            <person name="Beckman K.B."/>
            <person name="Gohl D.M."/>
        </authorList>
    </citation>
    <scope>NUCLEOTIDE SEQUENCE</scope>
    <source>
        <strain evidence="1">Duluth1</strain>
        <tissue evidence="1">Whole animal</tissue>
    </source>
</reference>
<dbReference type="AlphaFoldDB" id="A0A9D4JS35"/>
<sequence length="51" mass="5723">MDWTNGVSSTVNMTSITSRVRRRIAFAQQKQLSPLKAVPSWLARVSVGRPH</sequence>
<proteinExistence type="predicted"/>
<dbReference type="Proteomes" id="UP000828390">
    <property type="component" value="Unassembled WGS sequence"/>
</dbReference>
<dbReference type="EMBL" id="JAIWYP010000005">
    <property type="protein sequence ID" value="KAH3818032.1"/>
    <property type="molecule type" value="Genomic_DNA"/>
</dbReference>
<protein>
    <submittedName>
        <fullName evidence="1">Uncharacterized protein</fullName>
    </submittedName>
</protein>
<accession>A0A9D4JS35</accession>
<evidence type="ECO:0000313" key="1">
    <source>
        <dbReference type="EMBL" id="KAH3818032.1"/>
    </source>
</evidence>
<organism evidence="1 2">
    <name type="scientific">Dreissena polymorpha</name>
    <name type="common">Zebra mussel</name>
    <name type="synonym">Mytilus polymorpha</name>
    <dbReference type="NCBI Taxonomy" id="45954"/>
    <lineage>
        <taxon>Eukaryota</taxon>
        <taxon>Metazoa</taxon>
        <taxon>Spiralia</taxon>
        <taxon>Lophotrochozoa</taxon>
        <taxon>Mollusca</taxon>
        <taxon>Bivalvia</taxon>
        <taxon>Autobranchia</taxon>
        <taxon>Heteroconchia</taxon>
        <taxon>Euheterodonta</taxon>
        <taxon>Imparidentia</taxon>
        <taxon>Neoheterodontei</taxon>
        <taxon>Myida</taxon>
        <taxon>Dreissenoidea</taxon>
        <taxon>Dreissenidae</taxon>
        <taxon>Dreissena</taxon>
    </lineage>
</organism>
<gene>
    <name evidence="1" type="ORF">DPMN_119619</name>
</gene>
<keyword evidence="2" id="KW-1185">Reference proteome</keyword>
<evidence type="ECO:0000313" key="2">
    <source>
        <dbReference type="Proteomes" id="UP000828390"/>
    </source>
</evidence>
<name>A0A9D4JS35_DREPO</name>